<dbReference type="InterPro" id="IPR001077">
    <property type="entry name" value="COMT_C"/>
</dbReference>
<dbReference type="KEGG" id="aprc:113869494"/>
<keyword evidence="2" id="KW-0808">Transferase</keyword>
<accession>A0A8B8M153</accession>
<dbReference type="CDD" id="cd02440">
    <property type="entry name" value="AdoMet_MTases"/>
    <property type="match status" value="1"/>
</dbReference>
<evidence type="ECO:0000259" key="5">
    <source>
        <dbReference type="Pfam" id="PF00891"/>
    </source>
</evidence>
<dbReference type="Proteomes" id="UP000694853">
    <property type="component" value="Unplaced"/>
</dbReference>
<keyword evidence="3" id="KW-0949">S-adenosyl-L-methionine</keyword>
<dbReference type="PROSITE" id="PS51683">
    <property type="entry name" value="SAM_OMT_II"/>
    <property type="match status" value="1"/>
</dbReference>
<keyword evidence="7" id="KW-1185">Reference proteome</keyword>
<dbReference type="InterPro" id="IPR029063">
    <property type="entry name" value="SAM-dependent_MTases_sf"/>
</dbReference>
<evidence type="ECO:0000259" key="6">
    <source>
        <dbReference type="Pfam" id="PF08100"/>
    </source>
</evidence>
<dbReference type="FunFam" id="3.40.50.150:FF:000705">
    <property type="entry name" value="Uncharacterized protein"/>
    <property type="match status" value="1"/>
</dbReference>
<dbReference type="FunFam" id="1.10.10.10:FF:000357">
    <property type="entry name" value="Caffeic acid 3-O-methyltransferase"/>
    <property type="match status" value="1"/>
</dbReference>
<feature type="domain" description="O-methyltransferase dimerisation" evidence="6">
    <location>
        <begin position="28"/>
        <end position="118"/>
    </location>
</feature>
<evidence type="ECO:0000256" key="2">
    <source>
        <dbReference type="ARBA" id="ARBA00022679"/>
    </source>
</evidence>
<evidence type="ECO:0000313" key="8">
    <source>
        <dbReference type="RefSeq" id="XP_027361628.1"/>
    </source>
</evidence>
<dbReference type="PIRSF" id="PIRSF005739">
    <property type="entry name" value="O-mtase"/>
    <property type="match status" value="1"/>
</dbReference>
<dbReference type="InterPro" id="IPR036388">
    <property type="entry name" value="WH-like_DNA-bd_sf"/>
</dbReference>
<reference evidence="8" key="2">
    <citation type="submission" date="2025-08" db="UniProtKB">
        <authorList>
            <consortium name="RefSeq"/>
        </authorList>
    </citation>
    <scope>IDENTIFICATION</scope>
    <source>
        <tissue evidence="8">Young leaves</tissue>
    </source>
</reference>
<dbReference type="GO" id="GO:0046983">
    <property type="term" value="F:protein dimerization activity"/>
    <property type="evidence" value="ECO:0007669"/>
    <property type="project" value="InterPro"/>
</dbReference>
<dbReference type="InterPro" id="IPR036390">
    <property type="entry name" value="WH_DNA-bd_sf"/>
</dbReference>
<dbReference type="InterPro" id="IPR012967">
    <property type="entry name" value="COMT_dimerisation"/>
</dbReference>
<dbReference type="OrthoDB" id="1606438at2759"/>
<keyword evidence="1" id="KW-0489">Methyltransferase</keyword>
<protein>
    <submittedName>
        <fullName evidence="8">Isoliquiritigenin 2'-O-methyltransferase-like</fullName>
    </submittedName>
</protein>
<evidence type="ECO:0000256" key="1">
    <source>
        <dbReference type="ARBA" id="ARBA00022603"/>
    </source>
</evidence>
<evidence type="ECO:0000256" key="3">
    <source>
        <dbReference type="ARBA" id="ARBA00022691"/>
    </source>
</evidence>
<dbReference type="RefSeq" id="XP_027361628.1">
    <property type="nucleotide sequence ID" value="XM_027505827.1"/>
</dbReference>
<dbReference type="Pfam" id="PF08100">
    <property type="entry name" value="Dimerisation"/>
    <property type="match status" value="1"/>
</dbReference>
<feature type="domain" description="O-methyltransferase C-terminal" evidence="5">
    <location>
        <begin position="142"/>
        <end position="348"/>
    </location>
</feature>
<evidence type="ECO:0000256" key="4">
    <source>
        <dbReference type="PIRSR" id="PIRSR005739-1"/>
    </source>
</evidence>
<dbReference type="GeneID" id="113869494"/>
<sequence length="368" mass="41158">MSSDSKQNKPSAEVAKVDDVYLSALVLSFSRVFPAILNAAIDLNLFDIIAKVQRSRDSSVSASEIASLFPNPHTELAKRLDRILPLLASYSLLSCSIRTNEDGKRERVYLLSPVGEYFSHLHDGHSLAPLSTLKHHGFHDLWKNVKDAILDPNCNTHFESVYGMPAYEYMETNEEMNKYFYEAMNYSAPLDVKRVLTIYKGFEGVSTLVDVGGSTGQTLKQIISAYPSIKGINFDLPQMIQGASPFPGIEHVGGDMFESVPQGDAIILKLVCHNWPDEDCIKFLRNCHKALPQHGKVIVLDFIMPEVPNSSNISKHICAIDNLMFLAHDGKERTENEFRNLCKSSGFSKFHIASTDRTAMTGVMEFYK</sequence>
<dbReference type="Gene3D" id="3.40.50.150">
    <property type="entry name" value="Vaccinia Virus protein VP39"/>
    <property type="match status" value="1"/>
</dbReference>
<gene>
    <name evidence="8" type="primary">LOC113869494</name>
</gene>
<evidence type="ECO:0000313" key="7">
    <source>
        <dbReference type="Proteomes" id="UP000694853"/>
    </source>
</evidence>
<dbReference type="GO" id="GO:0032259">
    <property type="term" value="P:methylation"/>
    <property type="evidence" value="ECO:0007669"/>
    <property type="project" value="UniProtKB-KW"/>
</dbReference>
<dbReference type="GO" id="GO:0008757">
    <property type="term" value="F:S-adenosylmethionine-dependent methyltransferase activity"/>
    <property type="evidence" value="ECO:0007669"/>
    <property type="project" value="UniProtKB-ARBA"/>
</dbReference>
<dbReference type="SUPFAM" id="SSF46785">
    <property type="entry name" value="Winged helix' DNA-binding domain"/>
    <property type="match status" value="1"/>
</dbReference>
<dbReference type="GO" id="GO:0008171">
    <property type="term" value="F:O-methyltransferase activity"/>
    <property type="evidence" value="ECO:0007669"/>
    <property type="project" value="InterPro"/>
</dbReference>
<proteinExistence type="predicted"/>
<organism evidence="7 8">
    <name type="scientific">Abrus precatorius</name>
    <name type="common">Indian licorice</name>
    <name type="synonym">Glycine abrus</name>
    <dbReference type="NCBI Taxonomy" id="3816"/>
    <lineage>
        <taxon>Eukaryota</taxon>
        <taxon>Viridiplantae</taxon>
        <taxon>Streptophyta</taxon>
        <taxon>Embryophyta</taxon>
        <taxon>Tracheophyta</taxon>
        <taxon>Spermatophyta</taxon>
        <taxon>Magnoliopsida</taxon>
        <taxon>eudicotyledons</taxon>
        <taxon>Gunneridae</taxon>
        <taxon>Pentapetalae</taxon>
        <taxon>rosids</taxon>
        <taxon>fabids</taxon>
        <taxon>Fabales</taxon>
        <taxon>Fabaceae</taxon>
        <taxon>Papilionoideae</taxon>
        <taxon>50 kb inversion clade</taxon>
        <taxon>NPAAA clade</taxon>
        <taxon>indigoferoid/millettioid clade</taxon>
        <taxon>Abreae</taxon>
        <taxon>Abrus</taxon>
    </lineage>
</organism>
<dbReference type="InterPro" id="IPR016461">
    <property type="entry name" value="COMT-like"/>
</dbReference>
<dbReference type="Gene3D" id="1.10.10.10">
    <property type="entry name" value="Winged helix-like DNA-binding domain superfamily/Winged helix DNA-binding domain"/>
    <property type="match status" value="1"/>
</dbReference>
<name>A0A8B8M153_ABRPR</name>
<feature type="active site" description="Proton acceptor" evidence="4">
    <location>
        <position position="273"/>
    </location>
</feature>
<dbReference type="SUPFAM" id="SSF53335">
    <property type="entry name" value="S-adenosyl-L-methionine-dependent methyltransferases"/>
    <property type="match status" value="1"/>
</dbReference>
<dbReference type="AlphaFoldDB" id="A0A8B8M153"/>
<dbReference type="PANTHER" id="PTHR11746">
    <property type="entry name" value="O-METHYLTRANSFERASE"/>
    <property type="match status" value="1"/>
</dbReference>
<dbReference type="Pfam" id="PF00891">
    <property type="entry name" value="Methyltransf_2"/>
    <property type="match status" value="1"/>
</dbReference>
<reference evidence="7" key="1">
    <citation type="journal article" date="2019" name="Toxins">
        <title>Detection of Abrin-Like and Prepropulchellin-Like Toxin Genes and Transcripts Using Whole Genome Sequencing and Full-Length Transcript Sequencing of Abrus precatorius.</title>
        <authorList>
            <person name="Hovde B.T."/>
            <person name="Daligault H.E."/>
            <person name="Hanschen E.R."/>
            <person name="Kunde Y.A."/>
            <person name="Johnson M.B."/>
            <person name="Starkenburg S.R."/>
            <person name="Johnson S.L."/>
        </authorList>
    </citation>
    <scope>NUCLEOTIDE SEQUENCE [LARGE SCALE GENOMIC DNA]</scope>
</reference>